<feature type="compositionally biased region" description="Pro residues" evidence="3">
    <location>
        <begin position="841"/>
        <end position="853"/>
    </location>
</feature>
<feature type="compositionally biased region" description="Basic and acidic residues" evidence="3">
    <location>
        <begin position="907"/>
        <end position="946"/>
    </location>
</feature>
<dbReference type="GeneID" id="42001979"/>
<evidence type="ECO:0000256" key="1">
    <source>
        <dbReference type="ARBA" id="ARBA00022441"/>
    </source>
</evidence>
<feature type="compositionally biased region" description="Polar residues" evidence="3">
    <location>
        <begin position="1097"/>
        <end position="1114"/>
    </location>
</feature>
<feature type="region of interest" description="Disordered" evidence="3">
    <location>
        <begin position="1360"/>
        <end position="1417"/>
    </location>
</feature>
<protein>
    <submittedName>
        <fullName evidence="4">Uncharacterized protein</fullName>
    </submittedName>
</protein>
<evidence type="ECO:0000256" key="3">
    <source>
        <dbReference type="SAM" id="MobiDB-lite"/>
    </source>
</evidence>
<organism evidence="4 5">
    <name type="scientific">Synchytrium microbalum</name>
    <dbReference type="NCBI Taxonomy" id="1806994"/>
    <lineage>
        <taxon>Eukaryota</taxon>
        <taxon>Fungi</taxon>
        <taxon>Fungi incertae sedis</taxon>
        <taxon>Chytridiomycota</taxon>
        <taxon>Chytridiomycota incertae sedis</taxon>
        <taxon>Chytridiomycetes</taxon>
        <taxon>Synchytriales</taxon>
        <taxon>Synchytriaceae</taxon>
        <taxon>Synchytrium</taxon>
    </lineage>
</organism>
<accession>A0A507CEK5</accession>
<dbReference type="Proteomes" id="UP000319731">
    <property type="component" value="Unassembled WGS sequence"/>
</dbReference>
<comment type="caution">
    <text evidence="4">The sequence shown here is derived from an EMBL/GenBank/DDBJ whole genome shotgun (WGS) entry which is preliminary data.</text>
</comment>
<dbReference type="Gene3D" id="2.120.10.80">
    <property type="entry name" value="Kelch-type beta propeller"/>
    <property type="match status" value="1"/>
</dbReference>
<gene>
    <name evidence="4" type="ORF">SmJEL517_g00753</name>
</gene>
<evidence type="ECO:0000256" key="2">
    <source>
        <dbReference type="ARBA" id="ARBA00022737"/>
    </source>
</evidence>
<dbReference type="SUPFAM" id="SSF117281">
    <property type="entry name" value="Kelch motif"/>
    <property type="match status" value="1"/>
</dbReference>
<sequence length="1685" mass="184873">MPATVKWKELHVKSKKPFAREYHASHICNLPRSDHPDKKIDPHLVIFWGGGHRIRSDIWAIHPRDAHWKELSFEFVPTLLDANGDWDEIIPTAAGASCIDAVNNNVYIYGGIYPAEDEDHKGDQAQRALSPYLVKFDMTALTSTIISNILENDDNQNPSYRAQATLTYIPPHPPTRPNPCLYLLGGLEQSGLPTNDVHIFDLVDRKWSKPAVEGTPPSPRADHSAVYYPPKNCIYIYGGTSRRGGRPLCREPDMHCLMLDSMKWREVKPLLEAPLPRGLHTAVSYGNKMVIFGGREFPPIDPLPPAPSGAKATGTPEFRSVKPSSEVYVFNLDSERMELVLKQQSLSLKKPEARACHSACMLGTTMYIFGGSTSQSIYSPADRFRNDLWRLDLFPPVPIAGTIDATPYGQREIRVKWSDTVRRSTDESYRVSIRRQVTDGSAVDKWVKVYEGSNKQTVIKSSRDFSITASGTQDVLGEMGRYEVAVLVSNFAGLSSYWQQSTSSSRRIGEEEIDGSTVVVMPPRQTANPPRNINVVIEELPDDARATKEPSLPQYNFNLSWELGEKVEGETVTSHTVEVCCVVTVPFALPPPPSVEAVAEDVTSKSMESLEMKPEILKVQADGGQTVINSNDDDVSKDAKMEDAPLKTEMTADMHQRTTELEDVEMTDATSINMAPADDKNDDMEIISPTVKMHDALELSAIVPPLPSASVDKPSAAIPAEPEKSVVDVDSDAMETGGGMEESTTVSEPGLPPEPEVFTGEWGLILPGAAGNATSISVGSRRLHLMFGHATFPLPQGIKDWPHIDIDVVYKFRIAAVSDAGRGAWSDELSAKSIHISPPVIKAPPKQPTPPPGEEAKIDSTAAGSRASQEKEERDGTQTGDETEAKVKPSKSSQPPQRKSIIPKTVPKGEYRPERRGEDLVKAEKKVDERAERAERRAADEKEKSESPAIQPPPSKPAPPPERSIRAEDYIAWIEIIREVNANFQVPKNAACANWVSGFISRRRLPTIKVKSSKNTKTTGVPTIMKAEFLDEFIKKYGDDFIEVASQGGSAVSKRGSKEGVGKGKQSVEEEDDGEDNNDNPDEGDNPGDQADDKVDQPNTTDTGSQLDKASSLDQPADEIKLDVSEVVKEPTATSITTTTVEVDLAARRITAEVINEMDEVDSLLAEDDDDDDLVTPNNAVQEQPDVDMDRNSTDDLEVIKPNVRVVTGDIHSFNDMDVDDDDATAEYTPSHLLTNTALVSEPEEEEEQIDDEEEVEAAAADDEDEGIDGEPLPIPAPSGPLVQWKKVMKSFYPDWTMLDSSMKAFVKSILIELGINPTQISGDWAVPQSLHEYLNFRLSDKYGSWSDDPITLYEMPQVADASGSSGSKGKGLAAPAKAASAPLSSPASKPPPKAKATSAPRNKAKRKSSESASSGKEIAWTDLLKRKYPGWKNPGASTSEFVSTWVKKNTANPKKANASRGPPQWAIPAGDKQELFIRDFEAKYGRQGGTRPALFPDVNSGEDNDTGNETETGSVAGSVAGKSDVDVLSAVKKQKTEQVVLDATTGIIVSDLLKKDIPAYKELEPPAEITKFQNWVRIWQISHHGRVYKMKRGMTDNRLQYAIALDHTETFIQNVREAWPQMTGDATSVANVGPISAESYQVILDAGAPYQCPMDECADNTRGFRSEKVFREHLLNEHEPLVAE</sequence>
<dbReference type="PANTHER" id="PTHR46093:SF18">
    <property type="entry name" value="FIBRONECTIN TYPE-III DOMAIN-CONTAINING PROTEIN"/>
    <property type="match status" value="1"/>
</dbReference>
<dbReference type="STRING" id="1806994.A0A507CEK5"/>
<evidence type="ECO:0000313" key="5">
    <source>
        <dbReference type="Proteomes" id="UP000319731"/>
    </source>
</evidence>
<dbReference type="OrthoDB" id="2162776at2759"/>
<feature type="region of interest" description="Disordered" evidence="3">
    <location>
        <begin position="1167"/>
        <end position="1193"/>
    </location>
</feature>
<keyword evidence="1" id="KW-0880">Kelch repeat</keyword>
<feature type="compositionally biased region" description="Basic and acidic residues" evidence="3">
    <location>
        <begin position="1056"/>
        <end position="1068"/>
    </location>
</feature>
<keyword evidence="2" id="KW-0677">Repeat</keyword>
<dbReference type="Pfam" id="PF24681">
    <property type="entry name" value="Kelch_KLHDC2_KLHL20_DRC7"/>
    <property type="match status" value="1"/>
</dbReference>
<feature type="region of interest" description="Disordered" evidence="3">
    <location>
        <begin position="1047"/>
        <end position="1126"/>
    </location>
</feature>
<dbReference type="RefSeq" id="XP_031027530.1">
    <property type="nucleotide sequence ID" value="XM_031166682.1"/>
</dbReference>
<feature type="region of interest" description="Disordered" evidence="3">
    <location>
        <begin position="836"/>
        <end position="964"/>
    </location>
</feature>
<evidence type="ECO:0000313" key="4">
    <source>
        <dbReference type="EMBL" id="TPX37619.1"/>
    </source>
</evidence>
<proteinExistence type="predicted"/>
<reference evidence="4 5" key="1">
    <citation type="journal article" date="2019" name="Sci. Rep.">
        <title>Comparative genomics of chytrid fungi reveal insights into the obligate biotrophic and pathogenic lifestyle of Synchytrium endobioticum.</title>
        <authorList>
            <person name="van de Vossenberg B.T.L.H."/>
            <person name="Warris S."/>
            <person name="Nguyen H.D.T."/>
            <person name="van Gent-Pelzer M.P.E."/>
            <person name="Joly D.L."/>
            <person name="van de Geest H.C."/>
            <person name="Bonants P.J.M."/>
            <person name="Smith D.S."/>
            <person name="Levesque C.A."/>
            <person name="van der Lee T.A.J."/>
        </authorList>
    </citation>
    <scope>NUCLEOTIDE SEQUENCE [LARGE SCALE GENOMIC DNA]</scope>
    <source>
        <strain evidence="4 5">JEL517</strain>
    </source>
</reference>
<dbReference type="PANTHER" id="PTHR46093">
    <property type="entry name" value="ACYL-COA-BINDING DOMAIN-CONTAINING PROTEIN 5"/>
    <property type="match status" value="1"/>
</dbReference>
<keyword evidence="5" id="KW-1185">Reference proteome</keyword>
<feature type="region of interest" description="Disordered" evidence="3">
    <location>
        <begin position="1488"/>
        <end position="1518"/>
    </location>
</feature>
<feature type="compositionally biased region" description="Acidic residues" evidence="3">
    <location>
        <begin position="1069"/>
        <end position="1086"/>
    </location>
</feature>
<dbReference type="EMBL" id="QEAO01000002">
    <property type="protein sequence ID" value="TPX37619.1"/>
    <property type="molecule type" value="Genomic_DNA"/>
</dbReference>
<dbReference type="InterPro" id="IPR015915">
    <property type="entry name" value="Kelch-typ_b-propeller"/>
</dbReference>
<feature type="compositionally biased region" description="Pro residues" evidence="3">
    <location>
        <begin position="950"/>
        <end position="962"/>
    </location>
</feature>
<feature type="compositionally biased region" description="Low complexity" evidence="3">
    <location>
        <begin position="890"/>
        <end position="900"/>
    </location>
</feature>
<feature type="compositionally biased region" description="Low complexity" evidence="3">
    <location>
        <begin position="1362"/>
        <end position="1388"/>
    </location>
</feature>
<name>A0A507CEK5_9FUNG</name>